<protein>
    <submittedName>
        <fullName evidence="2">Uncharacterized protein</fullName>
    </submittedName>
</protein>
<dbReference type="Proteomes" id="UP000054097">
    <property type="component" value="Unassembled WGS sequence"/>
</dbReference>
<evidence type="ECO:0000313" key="2">
    <source>
        <dbReference type="EMBL" id="KIM25207.1"/>
    </source>
</evidence>
<evidence type="ECO:0000256" key="1">
    <source>
        <dbReference type="SAM" id="MobiDB-lite"/>
    </source>
</evidence>
<dbReference type="OrthoDB" id="3194924at2759"/>
<dbReference type="STRING" id="933852.A0A0C2X7H3"/>
<reference evidence="3" key="2">
    <citation type="submission" date="2015-01" db="EMBL/GenBank/DDBJ databases">
        <title>Evolutionary Origins and Diversification of the Mycorrhizal Mutualists.</title>
        <authorList>
            <consortium name="DOE Joint Genome Institute"/>
            <consortium name="Mycorrhizal Genomics Consortium"/>
            <person name="Kohler A."/>
            <person name="Kuo A."/>
            <person name="Nagy L.G."/>
            <person name="Floudas D."/>
            <person name="Copeland A."/>
            <person name="Barry K.W."/>
            <person name="Cichocki N."/>
            <person name="Veneault-Fourrey C."/>
            <person name="LaButti K."/>
            <person name="Lindquist E.A."/>
            <person name="Lipzen A."/>
            <person name="Lundell T."/>
            <person name="Morin E."/>
            <person name="Murat C."/>
            <person name="Riley R."/>
            <person name="Ohm R."/>
            <person name="Sun H."/>
            <person name="Tunlid A."/>
            <person name="Henrissat B."/>
            <person name="Grigoriev I.V."/>
            <person name="Hibbett D.S."/>
            <person name="Martin F."/>
        </authorList>
    </citation>
    <scope>NUCLEOTIDE SEQUENCE [LARGE SCALE GENOMIC DNA]</scope>
    <source>
        <strain evidence="3">MAFF 305830</strain>
    </source>
</reference>
<dbReference type="AlphaFoldDB" id="A0A0C2X7H3"/>
<reference evidence="2 3" key="1">
    <citation type="submission" date="2014-04" db="EMBL/GenBank/DDBJ databases">
        <authorList>
            <consortium name="DOE Joint Genome Institute"/>
            <person name="Kuo A."/>
            <person name="Zuccaro A."/>
            <person name="Kohler A."/>
            <person name="Nagy L.G."/>
            <person name="Floudas D."/>
            <person name="Copeland A."/>
            <person name="Barry K.W."/>
            <person name="Cichocki N."/>
            <person name="Veneault-Fourrey C."/>
            <person name="LaButti K."/>
            <person name="Lindquist E.A."/>
            <person name="Lipzen A."/>
            <person name="Lundell T."/>
            <person name="Morin E."/>
            <person name="Murat C."/>
            <person name="Sun H."/>
            <person name="Tunlid A."/>
            <person name="Henrissat B."/>
            <person name="Grigoriev I.V."/>
            <person name="Hibbett D.S."/>
            <person name="Martin F."/>
            <person name="Nordberg H.P."/>
            <person name="Cantor M.N."/>
            <person name="Hua S.X."/>
        </authorList>
    </citation>
    <scope>NUCLEOTIDE SEQUENCE [LARGE SCALE GENOMIC DNA]</scope>
    <source>
        <strain evidence="2 3">MAFF 305830</strain>
    </source>
</reference>
<dbReference type="HOGENOM" id="CLU_1190514_0_0_1"/>
<feature type="region of interest" description="Disordered" evidence="1">
    <location>
        <begin position="163"/>
        <end position="199"/>
    </location>
</feature>
<organism evidence="2 3">
    <name type="scientific">Serendipita vermifera MAFF 305830</name>
    <dbReference type="NCBI Taxonomy" id="933852"/>
    <lineage>
        <taxon>Eukaryota</taxon>
        <taxon>Fungi</taxon>
        <taxon>Dikarya</taxon>
        <taxon>Basidiomycota</taxon>
        <taxon>Agaricomycotina</taxon>
        <taxon>Agaricomycetes</taxon>
        <taxon>Sebacinales</taxon>
        <taxon>Serendipitaceae</taxon>
        <taxon>Serendipita</taxon>
    </lineage>
</organism>
<feature type="compositionally biased region" description="Low complexity" evidence="1">
    <location>
        <begin position="1"/>
        <end position="21"/>
    </location>
</feature>
<feature type="compositionally biased region" description="Basic and acidic residues" evidence="1">
    <location>
        <begin position="182"/>
        <end position="191"/>
    </location>
</feature>
<name>A0A0C2X7H3_SERVB</name>
<keyword evidence="3" id="KW-1185">Reference proteome</keyword>
<proteinExistence type="predicted"/>
<dbReference type="EMBL" id="KN824316">
    <property type="protein sequence ID" value="KIM25207.1"/>
    <property type="molecule type" value="Genomic_DNA"/>
</dbReference>
<gene>
    <name evidence="2" type="ORF">M408DRAFT_331309</name>
</gene>
<accession>A0A0C2X7H3</accession>
<feature type="region of interest" description="Disordered" evidence="1">
    <location>
        <begin position="1"/>
        <end position="35"/>
    </location>
</feature>
<feature type="compositionally biased region" description="Acidic residues" evidence="1">
    <location>
        <begin position="169"/>
        <end position="181"/>
    </location>
</feature>
<sequence length="233" mass="26436">MAEASTSSQASSSSSNKQNATDYTSPYDKLSRDEANGIKNYNERIIREQFAQGVEVSKSVYLQQVLAEQQQIEARLAMLEQQPEDRDGYLNSLPPLPEYILSVKARASQRPVVLHGRNHGMSLEEAAMIERKHAELQKKRPPRPKDFGGLSEKEKHSIIMEYMNHKDSDDDDEYDEEEDEREYWYDDGKLADDDDTGAVGGEWVDSNDIAHVIAVDRDRIAAGGYYTNFVDDP</sequence>
<evidence type="ECO:0000313" key="3">
    <source>
        <dbReference type="Proteomes" id="UP000054097"/>
    </source>
</evidence>